<dbReference type="EMBL" id="WHJG01000078">
    <property type="protein sequence ID" value="NHZ84049.1"/>
    <property type="molecule type" value="Genomic_DNA"/>
</dbReference>
<protein>
    <submittedName>
        <fullName evidence="1">Uncharacterized protein</fullName>
    </submittedName>
</protein>
<keyword evidence="2" id="KW-1185">Reference proteome</keyword>
<accession>A0ABX0NKB1</accession>
<gene>
    <name evidence="1" type="ORF">F2P44_33020</name>
</gene>
<dbReference type="Proteomes" id="UP000621455">
    <property type="component" value="Unassembled WGS sequence"/>
</dbReference>
<organism evidence="1 2">
    <name type="scientific">Massilia frigida</name>
    <dbReference type="NCBI Taxonomy" id="2609281"/>
    <lineage>
        <taxon>Bacteria</taxon>
        <taxon>Pseudomonadati</taxon>
        <taxon>Pseudomonadota</taxon>
        <taxon>Betaproteobacteria</taxon>
        <taxon>Burkholderiales</taxon>
        <taxon>Oxalobacteraceae</taxon>
        <taxon>Telluria group</taxon>
        <taxon>Massilia</taxon>
    </lineage>
</organism>
<sequence>MAGAPICTMPFRLRAPRTTVRHPKAGRQHRHGHFRKAAGALKDVVCVAQANVARTASLDFAVVLNVQTRQFLCIPYRFLADSG</sequence>
<evidence type="ECO:0000313" key="1">
    <source>
        <dbReference type="EMBL" id="NHZ84049.1"/>
    </source>
</evidence>
<reference evidence="1 2" key="1">
    <citation type="submission" date="2019-10" db="EMBL/GenBank/DDBJ databases">
        <title>Taxonomy of Antarctic Massilia spp.: description of Massilia rubra sp. nov., Massilia aquatica sp. nov., Massilia mucilaginosa sp. nov., Massilia frigida sp. nov. isolated from streams, lakes and regoliths.</title>
        <authorList>
            <person name="Holochova P."/>
            <person name="Sedlacek I."/>
            <person name="Kralova S."/>
            <person name="Maslanova I."/>
            <person name="Busse H.-J."/>
            <person name="Stankova E."/>
            <person name="Vrbovska V."/>
            <person name="Kovarovic V."/>
            <person name="Bartak M."/>
            <person name="Svec P."/>
            <person name="Pantucek R."/>
        </authorList>
    </citation>
    <scope>NUCLEOTIDE SEQUENCE [LARGE SCALE GENOMIC DNA]</scope>
    <source>
        <strain evidence="1 2">CCM 8695</strain>
    </source>
</reference>
<proteinExistence type="predicted"/>
<evidence type="ECO:0000313" key="2">
    <source>
        <dbReference type="Proteomes" id="UP000621455"/>
    </source>
</evidence>
<name>A0ABX0NKB1_9BURK</name>
<comment type="caution">
    <text evidence="1">The sequence shown here is derived from an EMBL/GenBank/DDBJ whole genome shotgun (WGS) entry which is preliminary data.</text>
</comment>
<dbReference type="RefSeq" id="WP_167094312.1">
    <property type="nucleotide sequence ID" value="NZ_WHJG01000078.1"/>
</dbReference>